<name>A0A6J4RL40_9ACTN</name>
<evidence type="ECO:0000256" key="1">
    <source>
        <dbReference type="SAM" id="MobiDB-lite"/>
    </source>
</evidence>
<feature type="non-terminal residue" evidence="2">
    <location>
        <position position="37"/>
    </location>
</feature>
<proteinExistence type="predicted"/>
<gene>
    <name evidence="2" type="ORF">AVDCRST_MAG13-872</name>
</gene>
<organism evidence="2">
    <name type="scientific">uncultured Solirubrobacteraceae bacterium</name>
    <dbReference type="NCBI Taxonomy" id="1162706"/>
    <lineage>
        <taxon>Bacteria</taxon>
        <taxon>Bacillati</taxon>
        <taxon>Actinomycetota</taxon>
        <taxon>Thermoleophilia</taxon>
        <taxon>Solirubrobacterales</taxon>
        <taxon>Solirubrobacteraceae</taxon>
        <taxon>environmental samples</taxon>
    </lineage>
</organism>
<sequence>WPRATCPRRSPWTPRARSSSSSRRSTPWSTSCAPSPT</sequence>
<accession>A0A6J4RL40</accession>
<reference evidence="2" key="1">
    <citation type="submission" date="2020-02" db="EMBL/GenBank/DDBJ databases">
        <authorList>
            <person name="Meier V. D."/>
        </authorList>
    </citation>
    <scope>NUCLEOTIDE SEQUENCE</scope>
    <source>
        <strain evidence="2">AVDCRST_MAG13</strain>
    </source>
</reference>
<dbReference type="AlphaFoldDB" id="A0A6J4RL40"/>
<feature type="compositionally biased region" description="Low complexity" evidence="1">
    <location>
        <begin position="7"/>
        <end position="31"/>
    </location>
</feature>
<feature type="region of interest" description="Disordered" evidence="1">
    <location>
        <begin position="1"/>
        <end position="37"/>
    </location>
</feature>
<feature type="non-terminal residue" evidence="2">
    <location>
        <position position="1"/>
    </location>
</feature>
<protein>
    <submittedName>
        <fullName evidence="2">Uncharacterized protein</fullName>
    </submittedName>
</protein>
<dbReference type="EMBL" id="CADCVO010000132">
    <property type="protein sequence ID" value="CAA9476610.1"/>
    <property type="molecule type" value="Genomic_DNA"/>
</dbReference>
<evidence type="ECO:0000313" key="2">
    <source>
        <dbReference type="EMBL" id="CAA9476610.1"/>
    </source>
</evidence>